<feature type="non-terminal residue" evidence="4">
    <location>
        <position position="1"/>
    </location>
</feature>
<dbReference type="SUPFAM" id="SSF53474">
    <property type="entry name" value="alpha/beta-Hydrolases"/>
    <property type="match status" value="1"/>
</dbReference>
<reference evidence="4 5" key="1">
    <citation type="submission" date="2024-04" db="EMBL/GenBank/DDBJ databases">
        <authorList>
            <consortium name="Genoscope - CEA"/>
            <person name="William W."/>
        </authorList>
    </citation>
    <scope>NUCLEOTIDE SEQUENCE [LARGE SCALE GENOMIC DNA]</scope>
</reference>
<dbReference type="EMBL" id="CAXITT010001818">
    <property type="protein sequence ID" value="CAL1548832.1"/>
    <property type="molecule type" value="Genomic_DNA"/>
</dbReference>
<keyword evidence="5" id="KW-1185">Reference proteome</keyword>
<dbReference type="PANTHER" id="PTHR11487:SF0">
    <property type="entry name" value="S-ACYL FATTY ACID SYNTHASE THIOESTERASE, MEDIUM CHAIN"/>
    <property type="match status" value="1"/>
</dbReference>
<feature type="non-terminal residue" evidence="4">
    <location>
        <position position="147"/>
    </location>
</feature>
<dbReference type="EC" id="3.1.2.14" evidence="2"/>
<evidence type="ECO:0000256" key="1">
    <source>
        <dbReference type="ARBA" id="ARBA00007169"/>
    </source>
</evidence>
<evidence type="ECO:0000313" key="4">
    <source>
        <dbReference type="EMBL" id="CAL1548832.1"/>
    </source>
</evidence>
<gene>
    <name evidence="4" type="ORF">GSLYS_00022149001</name>
</gene>
<protein>
    <recommendedName>
        <fullName evidence="2">oleoyl-[acyl-carrier-protein] hydrolase</fullName>
        <ecNumber evidence="2">3.1.2.14</ecNumber>
    </recommendedName>
</protein>
<proteinExistence type="inferred from homology"/>
<dbReference type="InterPro" id="IPR029058">
    <property type="entry name" value="AB_hydrolase_fold"/>
</dbReference>
<evidence type="ECO:0000256" key="2">
    <source>
        <dbReference type="ARBA" id="ARBA00012480"/>
    </source>
</evidence>
<dbReference type="InterPro" id="IPR012223">
    <property type="entry name" value="TEII"/>
</dbReference>
<dbReference type="GO" id="GO:0016297">
    <property type="term" value="F:fatty acyl-[ACP] hydrolase activity"/>
    <property type="evidence" value="ECO:0007669"/>
    <property type="project" value="UniProtKB-EC"/>
</dbReference>
<dbReference type="InterPro" id="IPR001031">
    <property type="entry name" value="Thioesterase"/>
</dbReference>
<evidence type="ECO:0000259" key="3">
    <source>
        <dbReference type="Pfam" id="PF00975"/>
    </source>
</evidence>
<dbReference type="Proteomes" id="UP001497497">
    <property type="component" value="Unassembled WGS sequence"/>
</dbReference>
<dbReference type="Pfam" id="PF00975">
    <property type="entry name" value="Thioesterase"/>
    <property type="match status" value="1"/>
</dbReference>
<dbReference type="GO" id="GO:0008610">
    <property type="term" value="P:lipid biosynthetic process"/>
    <property type="evidence" value="ECO:0007669"/>
    <property type="project" value="TreeGrafter"/>
</dbReference>
<accession>A0AAV2IT07</accession>
<dbReference type="PANTHER" id="PTHR11487">
    <property type="entry name" value="THIOESTERASE"/>
    <property type="match status" value="1"/>
</dbReference>
<evidence type="ECO:0000313" key="5">
    <source>
        <dbReference type="Proteomes" id="UP001497497"/>
    </source>
</evidence>
<organism evidence="4 5">
    <name type="scientific">Lymnaea stagnalis</name>
    <name type="common">Great pond snail</name>
    <name type="synonym">Helix stagnalis</name>
    <dbReference type="NCBI Taxonomy" id="6523"/>
    <lineage>
        <taxon>Eukaryota</taxon>
        <taxon>Metazoa</taxon>
        <taxon>Spiralia</taxon>
        <taxon>Lophotrochozoa</taxon>
        <taxon>Mollusca</taxon>
        <taxon>Gastropoda</taxon>
        <taxon>Heterobranchia</taxon>
        <taxon>Euthyneura</taxon>
        <taxon>Panpulmonata</taxon>
        <taxon>Hygrophila</taxon>
        <taxon>Lymnaeoidea</taxon>
        <taxon>Lymnaeidae</taxon>
        <taxon>Lymnaea</taxon>
    </lineage>
</organism>
<comment type="similarity">
    <text evidence="1">Belongs to the thioesterase family.</text>
</comment>
<comment type="caution">
    <text evidence="4">The sequence shown here is derived from an EMBL/GenBank/DDBJ whole genome shotgun (WGS) entry which is preliminary data.</text>
</comment>
<feature type="domain" description="Thioesterase" evidence="3">
    <location>
        <begin position="1"/>
        <end position="146"/>
    </location>
</feature>
<name>A0AAV2IT07_LYMST</name>
<dbReference type="Gene3D" id="3.40.50.1820">
    <property type="entry name" value="alpha/beta hydrolase"/>
    <property type="match status" value="1"/>
</dbReference>
<dbReference type="AlphaFoldDB" id="A0AAV2IT07"/>
<sequence>KPFALFGHSLGAVIAFETARYLKKNAGFSPVHLFVSGRAAPQTPDIREKTYHLPDDDFIESLKRMGGTPDQLFENKELMEFILPALRADFQMVETYRFEPDELLEYPITAFGGLSDHLVSRENLCAWEALTNDKFTAHFLAGDHFFV</sequence>